<name>A0A2R7Y9F9_9ARCH</name>
<evidence type="ECO:0000313" key="3">
    <source>
        <dbReference type="Proteomes" id="UP000244066"/>
    </source>
</evidence>
<proteinExistence type="predicted"/>
<evidence type="ECO:0000313" key="2">
    <source>
        <dbReference type="EMBL" id="PUA34181.1"/>
    </source>
</evidence>
<protein>
    <submittedName>
        <fullName evidence="2">Uncharacterized protein</fullName>
    </submittedName>
</protein>
<evidence type="ECO:0000256" key="1">
    <source>
        <dbReference type="SAM" id="Phobius"/>
    </source>
</evidence>
<organism evidence="2 3">
    <name type="scientific">Candidatus Terraquivivens tikiterensis</name>
    <dbReference type="NCBI Taxonomy" id="1980982"/>
    <lineage>
        <taxon>Archaea</taxon>
        <taxon>Nitrososphaerota</taxon>
        <taxon>Candidatus Wolframiiraptoraceae</taxon>
        <taxon>Candidatus Terraquivivens</taxon>
    </lineage>
</organism>
<comment type="caution">
    <text evidence="2">The sequence shown here is derived from an EMBL/GenBank/DDBJ whole genome shotgun (WGS) entry which is preliminary data.</text>
</comment>
<dbReference type="AlphaFoldDB" id="A0A2R7Y9F9"/>
<gene>
    <name evidence="2" type="ORF">B9J98_00890</name>
</gene>
<keyword evidence="1" id="KW-1133">Transmembrane helix</keyword>
<sequence length="162" mass="17710">MVGIALLAIAASLPVHAEDGAWDAAGRRVLVFYDRTQPANLLWPYSLRVLVVEDLEGSGECFEKLPNGTALLRCKPLKAKVTVEYAELREYADSETDELGVASTSWRLVTFPTATFRVRAMLEDGVAEAVFRLDVKPWPLASLIAFASMVAALALVAKRGSW</sequence>
<dbReference type="Proteomes" id="UP000244066">
    <property type="component" value="Unassembled WGS sequence"/>
</dbReference>
<dbReference type="EMBL" id="NDWU01000002">
    <property type="protein sequence ID" value="PUA34181.1"/>
    <property type="molecule type" value="Genomic_DNA"/>
</dbReference>
<accession>A0A2R7Y9F9</accession>
<keyword evidence="1" id="KW-0472">Membrane</keyword>
<keyword evidence="1" id="KW-0812">Transmembrane</keyword>
<reference evidence="2 3" key="1">
    <citation type="submission" date="2017-04" db="EMBL/GenBank/DDBJ databases">
        <title>Draft Aigarchaeota genome from a New Zealand hot spring.</title>
        <authorList>
            <person name="Reysenbach A.-L."/>
            <person name="Donaho J.A."/>
            <person name="Gerhart J."/>
            <person name="Kelley J.F."/>
            <person name="Kouba K."/>
            <person name="Podar M."/>
            <person name="Stott M."/>
        </authorList>
    </citation>
    <scope>NUCLEOTIDE SEQUENCE [LARGE SCALE GENOMIC DNA]</scope>
    <source>
        <strain evidence="2">NZ13_MG1</strain>
    </source>
</reference>
<feature type="transmembrane region" description="Helical" evidence="1">
    <location>
        <begin position="138"/>
        <end position="157"/>
    </location>
</feature>